<dbReference type="PANTHER" id="PTHR43102:SF2">
    <property type="entry name" value="GAF DOMAIN-CONTAINING PROTEIN"/>
    <property type="match status" value="1"/>
</dbReference>
<evidence type="ECO:0000313" key="8">
    <source>
        <dbReference type="Proteomes" id="UP000794436"/>
    </source>
</evidence>
<dbReference type="Gene3D" id="3.30.40.10">
    <property type="entry name" value="Zinc/RING finger domain, C3HC4 (zinc finger)"/>
    <property type="match status" value="1"/>
</dbReference>
<dbReference type="InterPro" id="IPR011011">
    <property type="entry name" value="Znf_FYVE_PHD"/>
</dbReference>
<evidence type="ECO:0000256" key="2">
    <source>
        <dbReference type="ARBA" id="ARBA00022771"/>
    </source>
</evidence>
<reference evidence="7" key="1">
    <citation type="submission" date="2019-03" db="EMBL/GenBank/DDBJ databases">
        <title>Long read genome sequence of the mycoparasitic Pythium oligandrum ATCC 38472 isolated from sugarbeet rhizosphere.</title>
        <authorList>
            <person name="Gaulin E."/>
        </authorList>
    </citation>
    <scope>NUCLEOTIDE SEQUENCE</scope>
    <source>
        <strain evidence="7">ATCC 38472_TT</strain>
    </source>
</reference>
<dbReference type="OrthoDB" id="5872154at2759"/>
<evidence type="ECO:0000256" key="4">
    <source>
        <dbReference type="PROSITE-ProRule" id="PRU00091"/>
    </source>
</evidence>
<proteinExistence type="predicted"/>
<name>A0A8K1FQR8_PYTOL</name>
<dbReference type="EMBL" id="SPLM01000003">
    <property type="protein sequence ID" value="TMW68237.1"/>
    <property type="molecule type" value="Genomic_DNA"/>
</dbReference>
<feature type="domain" description="FYVE-type" evidence="6">
    <location>
        <begin position="467"/>
        <end position="527"/>
    </location>
</feature>
<dbReference type="AlphaFoldDB" id="A0A8K1FQR8"/>
<dbReference type="GO" id="GO:0008270">
    <property type="term" value="F:zinc ion binding"/>
    <property type="evidence" value="ECO:0007669"/>
    <property type="project" value="UniProtKB-KW"/>
</dbReference>
<dbReference type="InterPro" id="IPR000306">
    <property type="entry name" value="Znf_FYVE"/>
</dbReference>
<feature type="compositionally biased region" description="Polar residues" evidence="5">
    <location>
        <begin position="118"/>
        <end position="143"/>
    </location>
</feature>
<keyword evidence="3" id="KW-0862">Zinc</keyword>
<evidence type="ECO:0000256" key="3">
    <source>
        <dbReference type="ARBA" id="ARBA00022833"/>
    </source>
</evidence>
<dbReference type="InterPro" id="IPR017455">
    <property type="entry name" value="Znf_FYVE-rel"/>
</dbReference>
<gene>
    <name evidence="7" type="ORF">Poli38472_007909</name>
</gene>
<evidence type="ECO:0000256" key="1">
    <source>
        <dbReference type="ARBA" id="ARBA00022723"/>
    </source>
</evidence>
<dbReference type="PROSITE" id="PS50178">
    <property type="entry name" value="ZF_FYVE"/>
    <property type="match status" value="1"/>
</dbReference>
<feature type="region of interest" description="Disordered" evidence="5">
    <location>
        <begin position="118"/>
        <end position="153"/>
    </location>
</feature>
<feature type="region of interest" description="Disordered" evidence="5">
    <location>
        <begin position="218"/>
        <end position="267"/>
    </location>
</feature>
<feature type="compositionally biased region" description="Pro residues" evidence="5">
    <location>
        <begin position="560"/>
        <end position="571"/>
    </location>
</feature>
<evidence type="ECO:0000256" key="5">
    <source>
        <dbReference type="SAM" id="MobiDB-lite"/>
    </source>
</evidence>
<keyword evidence="2 4" id="KW-0863">Zinc-finger</keyword>
<feature type="compositionally biased region" description="Low complexity" evidence="5">
    <location>
        <begin position="572"/>
        <end position="597"/>
    </location>
</feature>
<feature type="compositionally biased region" description="Basic residues" evidence="5">
    <location>
        <begin position="218"/>
        <end position="227"/>
    </location>
</feature>
<keyword evidence="1" id="KW-0479">Metal-binding</keyword>
<accession>A0A8K1FQR8</accession>
<evidence type="ECO:0000259" key="6">
    <source>
        <dbReference type="PROSITE" id="PS50178"/>
    </source>
</evidence>
<dbReference type="InterPro" id="IPR013083">
    <property type="entry name" value="Znf_RING/FYVE/PHD"/>
</dbReference>
<dbReference type="PANTHER" id="PTHR43102">
    <property type="entry name" value="SLR1143 PROTEIN"/>
    <property type="match status" value="1"/>
</dbReference>
<protein>
    <recommendedName>
        <fullName evidence="6">FYVE-type domain-containing protein</fullName>
    </recommendedName>
</protein>
<keyword evidence="8" id="KW-1185">Reference proteome</keyword>
<comment type="caution">
    <text evidence="7">The sequence shown here is derived from an EMBL/GenBank/DDBJ whole genome shotgun (WGS) entry which is preliminary data.</text>
</comment>
<evidence type="ECO:0000313" key="7">
    <source>
        <dbReference type="EMBL" id="TMW68237.1"/>
    </source>
</evidence>
<sequence length="621" mass="68388">MGRPRNSSNPMRPTRLLKTASSGNVGVMNLHLPPLSTASITRSLEEDLESQARSAISLFGFGSAERAVMWSRVSANSFDISGFGGSNISPSLMLMERVCPIGTNQLLWNTMHNGETITNLGTASNNHPSDNQDTESNSSNGNPSGDEEHGEWDGQNYTHLFASRVLQQYLVKGVTTIPATLEEVIDLLVRSDSDDMETTMQHLVGVKASGSGLIYRRRKKRLRRRHLPTATSAQRLGAKSLSAATMTYESDSSSSSSGGESEESDNQIHQKLNRMSMAQTRMSMAANANVSTKSRKVTNASSAPTATSYMDDYQTLMAETGNRGNLSIKWVVGERAARMFAARVQYCLLDYECIIVNDWDEEDCSPMYVRSIQSCYLPQCQPWMDEFGARPTDLQPTGFMVREAKNRDGFVEIQFVASVLEKAQLPNLSRRAKLRQLVAKIARLEEIVTSRRLSQSLLTHQPLWVRNRERTVCYGCEAKFNISRRRHHCRLCGEICCSDCCPKMDVALPDVGVTSVRVCVRCVRKRRQSSDSIGSASSFSNAFPSSYSPSKSMSGTFYHTPPPPPPPPQPALAPHLQLSSSSSSEYLSSSQGSISSSYGAPLGERKPSSFGSSMLQRFKSG</sequence>
<dbReference type="SMART" id="SM00064">
    <property type="entry name" value="FYVE"/>
    <property type="match status" value="1"/>
</dbReference>
<dbReference type="Proteomes" id="UP000794436">
    <property type="component" value="Unassembled WGS sequence"/>
</dbReference>
<feature type="compositionally biased region" description="Low complexity" evidence="5">
    <location>
        <begin position="249"/>
        <end position="259"/>
    </location>
</feature>
<dbReference type="SUPFAM" id="SSF57903">
    <property type="entry name" value="FYVE/PHD zinc finger"/>
    <property type="match status" value="1"/>
</dbReference>
<dbReference type="Pfam" id="PF01363">
    <property type="entry name" value="FYVE"/>
    <property type="match status" value="1"/>
</dbReference>
<feature type="region of interest" description="Disordered" evidence="5">
    <location>
        <begin position="553"/>
        <end position="621"/>
    </location>
</feature>
<organism evidence="7 8">
    <name type="scientific">Pythium oligandrum</name>
    <name type="common">Mycoparasitic fungus</name>
    <dbReference type="NCBI Taxonomy" id="41045"/>
    <lineage>
        <taxon>Eukaryota</taxon>
        <taxon>Sar</taxon>
        <taxon>Stramenopiles</taxon>
        <taxon>Oomycota</taxon>
        <taxon>Peronosporomycetes</taxon>
        <taxon>Pythiales</taxon>
        <taxon>Pythiaceae</taxon>
        <taxon>Pythium</taxon>
    </lineage>
</organism>